<dbReference type="Gene3D" id="1.10.3470.10">
    <property type="entry name" value="ABC transporter involved in vitamin B12 uptake, BtuC"/>
    <property type="match status" value="1"/>
</dbReference>
<comment type="subcellular location">
    <subcellularLocation>
        <location evidence="1">Cell membrane</location>
        <topology evidence="1">Multi-pass membrane protein</topology>
    </subcellularLocation>
</comment>
<comment type="similarity">
    <text evidence="2">Belongs to the binding-protein-dependent transport system permease family. FecCD subfamily.</text>
</comment>
<dbReference type="CDD" id="cd06550">
    <property type="entry name" value="TM_ABC_iron-siderophores_like"/>
    <property type="match status" value="1"/>
</dbReference>
<evidence type="ECO:0000256" key="1">
    <source>
        <dbReference type="ARBA" id="ARBA00004651"/>
    </source>
</evidence>
<keyword evidence="4" id="KW-1003">Cell membrane</keyword>
<feature type="transmembrane region" description="Helical" evidence="9">
    <location>
        <begin position="119"/>
        <end position="140"/>
    </location>
</feature>
<dbReference type="PANTHER" id="PTHR30472">
    <property type="entry name" value="FERRIC ENTEROBACTIN TRANSPORT SYSTEM PERMEASE PROTEIN"/>
    <property type="match status" value="1"/>
</dbReference>
<keyword evidence="3" id="KW-0813">Transport</keyword>
<reference evidence="10 11" key="1">
    <citation type="submission" date="2024-07" db="EMBL/GenBank/DDBJ databases">
        <authorList>
            <person name="Thanompreechachai J."/>
            <person name="Duangmal K."/>
        </authorList>
    </citation>
    <scope>NUCLEOTIDE SEQUENCE [LARGE SCALE GENOMIC DNA]</scope>
    <source>
        <strain evidence="10 11">TBRC 1896</strain>
    </source>
</reference>
<evidence type="ECO:0000256" key="2">
    <source>
        <dbReference type="ARBA" id="ARBA00007935"/>
    </source>
</evidence>
<evidence type="ECO:0000256" key="9">
    <source>
        <dbReference type="SAM" id="Phobius"/>
    </source>
</evidence>
<evidence type="ECO:0000313" key="10">
    <source>
        <dbReference type="EMBL" id="MEZ0492274.1"/>
    </source>
</evidence>
<feature type="transmembrane region" description="Helical" evidence="9">
    <location>
        <begin position="307"/>
        <end position="329"/>
    </location>
</feature>
<dbReference type="RefSeq" id="WP_370718305.1">
    <property type="nucleotide sequence ID" value="NZ_JBGGTQ010000003.1"/>
</dbReference>
<feature type="region of interest" description="Disordered" evidence="8">
    <location>
        <begin position="1"/>
        <end position="33"/>
    </location>
</feature>
<comment type="caution">
    <text evidence="10">The sequence shown here is derived from an EMBL/GenBank/DDBJ whole genome shotgun (WGS) entry which is preliminary data.</text>
</comment>
<evidence type="ECO:0000256" key="4">
    <source>
        <dbReference type="ARBA" id="ARBA00022475"/>
    </source>
</evidence>
<dbReference type="SUPFAM" id="SSF81345">
    <property type="entry name" value="ABC transporter involved in vitamin B12 uptake, BtuC"/>
    <property type="match status" value="1"/>
</dbReference>
<evidence type="ECO:0000313" key="11">
    <source>
        <dbReference type="Proteomes" id="UP001566476"/>
    </source>
</evidence>
<name>A0ABV4I0S0_9ACTN</name>
<dbReference type="PANTHER" id="PTHR30472:SF1">
    <property type="entry name" value="FE(3+) DICITRATE TRANSPORT SYSTEM PERMEASE PROTEIN FECC-RELATED"/>
    <property type="match status" value="1"/>
</dbReference>
<keyword evidence="7 9" id="KW-0472">Membrane</keyword>
<dbReference type="Pfam" id="PF01032">
    <property type="entry name" value="FecCD"/>
    <property type="match status" value="1"/>
</dbReference>
<keyword evidence="6 9" id="KW-1133">Transmembrane helix</keyword>
<keyword evidence="5 9" id="KW-0812">Transmembrane</keyword>
<dbReference type="InterPro" id="IPR037294">
    <property type="entry name" value="ABC_BtuC-like"/>
</dbReference>
<evidence type="ECO:0000256" key="8">
    <source>
        <dbReference type="SAM" id="MobiDB-lite"/>
    </source>
</evidence>
<feature type="transmembrane region" description="Helical" evidence="9">
    <location>
        <begin position="177"/>
        <end position="198"/>
    </location>
</feature>
<gene>
    <name evidence="10" type="ORF">AB2L28_08480</name>
</gene>
<dbReference type="Proteomes" id="UP001566476">
    <property type="component" value="Unassembled WGS sequence"/>
</dbReference>
<evidence type="ECO:0000256" key="3">
    <source>
        <dbReference type="ARBA" id="ARBA00022448"/>
    </source>
</evidence>
<feature type="transmembrane region" description="Helical" evidence="9">
    <location>
        <begin position="37"/>
        <end position="56"/>
    </location>
</feature>
<accession>A0ABV4I0S0</accession>
<feature type="transmembrane region" description="Helical" evidence="9">
    <location>
        <begin position="146"/>
        <end position="165"/>
    </location>
</feature>
<evidence type="ECO:0000256" key="5">
    <source>
        <dbReference type="ARBA" id="ARBA00022692"/>
    </source>
</evidence>
<feature type="transmembrane region" description="Helical" evidence="9">
    <location>
        <begin position="268"/>
        <end position="295"/>
    </location>
</feature>
<proteinExistence type="inferred from homology"/>
<keyword evidence="11" id="KW-1185">Reference proteome</keyword>
<evidence type="ECO:0000256" key="7">
    <source>
        <dbReference type="ARBA" id="ARBA00023136"/>
    </source>
</evidence>
<dbReference type="InterPro" id="IPR000522">
    <property type="entry name" value="ABC_transptr_permease_BtuC"/>
</dbReference>
<organism evidence="10 11">
    <name type="scientific">Kineococcus mangrovi</name>
    <dbReference type="NCBI Taxonomy" id="1660183"/>
    <lineage>
        <taxon>Bacteria</taxon>
        <taxon>Bacillati</taxon>
        <taxon>Actinomycetota</taxon>
        <taxon>Actinomycetes</taxon>
        <taxon>Kineosporiales</taxon>
        <taxon>Kineosporiaceae</taxon>
        <taxon>Kineococcus</taxon>
    </lineage>
</organism>
<dbReference type="EMBL" id="JBGGTQ010000003">
    <property type="protein sequence ID" value="MEZ0492274.1"/>
    <property type="molecule type" value="Genomic_DNA"/>
</dbReference>
<protein>
    <submittedName>
        <fullName evidence="10">FecCD family ABC transporter permease</fullName>
    </submittedName>
</protein>
<feature type="transmembrane region" description="Helical" evidence="9">
    <location>
        <begin position="335"/>
        <end position="353"/>
    </location>
</feature>
<sequence>MPTSTTPRSAGPAPGPAPGRPASRPPDRRRRVHRPTALAVALALLLVAVLASLAVGSREIPLGSVLDALRGSGGDPQDVLVVRELRVPRTLVGLAVGTALGLSGALMQALTRNPLADPGLLGVNAGAAAAMVTAVGVLGLTSRLQLVWAAVAGAAVVSVLVYLLGATGRGGATPVRLALAGTAISAALHAYVSGTVLLDTRTFDRFRFWQVGTLAGQDLSVVGQLLPFFVVGTALGLSQARPLNALALGADSGRALGAHVGRTRVLTALAVTLLCGAATAAAGPIAFVGLAVPHLVRALTGPDQRWVLSLSCVAAPALLLLGDVLGRVVVRPGELEVSIVAAVLGAPVLIALVRRRRLAQL</sequence>
<evidence type="ECO:0000256" key="6">
    <source>
        <dbReference type="ARBA" id="ARBA00022989"/>
    </source>
</evidence>